<sequence>MNALQTKYGDNLVVLGFPCNQFGLQEPGKNYTEITKGVEYVRPGNGFKPNFMLMQKLEVNGENENGFFTFLKKHCPPTRDGFSKKTDLYYHPFKNNDIRWNWEKFLINSNGKPYMRYDPSSDPVDVIDSDIEGLVSSERVNSPLTKQ</sequence>
<name>A0A8I6RRX8_CIMLE</name>
<dbReference type="PROSITE" id="PS00763">
    <property type="entry name" value="GLUTATHIONE_PEROXID_2"/>
    <property type="match status" value="1"/>
</dbReference>
<evidence type="ECO:0000313" key="5">
    <source>
        <dbReference type="EnsemblMetazoa" id="XP_014250288.1"/>
    </source>
</evidence>
<evidence type="ECO:0000256" key="1">
    <source>
        <dbReference type="ARBA" id="ARBA00006926"/>
    </source>
</evidence>
<evidence type="ECO:0000256" key="3">
    <source>
        <dbReference type="ARBA" id="ARBA00023002"/>
    </source>
</evidence>
<evidence type="ECO:0000256" key="4">
    <source>
        <dbReference type="RuleBase" id="RU000499"/>
    </source>
</evidence>
<evidence type="ECO:0000313" key="6">
    <source>
        <dbReference type="Proteomes" id="UP000494040"/>
    </source>
</evidence>
<reference evidence="5" key="1">
    <citation type="submission" date="2022-01" db="UniProtKB">
        <authorList>
            <consortium name="EnsemblMetazoa"/>
        </authorList>
    </citation>
    <scope>IDENTIFICATION</scope>
</reference>
<dbReference type="GO" id="GO:0004602">
    <property type="term" value="F:glutathione peroxidase activity"/>
    <property type="evidence" value="ECO:0007669"/>
    <property type="project" value="TreeGrafter"/>
</dbReference>
<dbReference type="OrthoDB" id="446890at2759"/>
<protein>
    <recommendedName>
        <fullName evidence="4">Glutathione peroxidase</fullName>
    </recommendedName>
</protein>
<dbReference type="GeneID" id="106667102"/>
<dbReference type="PANTHER" id="PTHR11592">
    <property type="entry name" value="GLUTATHIONE PEROXIDASE"/>
    <property type="match status" value="1"/>
</dbReference>
<keyword evidence="6" id="KW-1185">Reference proteome</keyword>
<dbReference type="PANTHER" id="PTHR11592:SF81">
    <property type="entry name" value="GLUTATHIONE PEROXIDASE"/>
    <property type="match status" value="1"/>
</dbReference>
<dbReference type="KEGG" id="clec:106667102"/>
<dbReference type="PIRSF" id="PIRSF000303">
    <property type="entry name" value="Glutathion_perox"/>
    <property type="match status" value="1"/>
</dbReference>
<dbReference type="AlphaFoldDB" id="A0A8I6RRX8"/>
<evidence type="ECO:0000256" key="2">
    <source>
        <dbReference type="ARBA" id="ARBA00022559"/>
    </source>
</evidence>
<accession>A0A8I6RRX8</accession>
<dbReference type="Pfam" id="PF00255">
    <property type="entry name" value="GSHPx"/>
    <property type="match status" value="1"/>
</dbReference>
<dbReference type="PROSITE" id="PS51355">
    <property type="entry name" value="GLUTATHIONE_PEROXID_3"/>
    <property type="match status" value="1"/>
</dbReference>
<dbReference type="GO" id="GO:0006979">
    <property type="term" value="P:response to oxidative stress"/>
    <property type="evidence" value="ECO:0007669"/>
    <property type="project" value="InterPro"/>
</dbReference>
<dbReference type="SUPFAM" id="SSF52833">
    <property type="entry name" value="Thioredoxin-like"/>
    <property type="match status" value="1"/>
</dbReference>
<dbReference type="InterPro" id="IPR029760">
    <property type="entry name" value="GPX_CS"/>
</dbReference>
<keyword evidence="2 4" id="KW-0575">Peroxidase</keyword>
<dbReference type="Proteomes" id="UP000494040">
    <property type="component" value="Unassembled WGS sequence"/>
</dbReference>
<comment type="similarity">
    <text evidence="1 4">Belongs to the glutathione peroxidase family.</text>
</comment>
<dbReference type="InterPro" id="IPR036249">
    <property type="entry name" value="Thioredoxin-like_sf"/>
</dbReference>
<proteinExistence type="inferred from homology"/>
<dbReference type="Gene3D" id="3.40.30.10">
    <property type="entry name" value="Glutaredoxin"/>
    <property type="match status" value="1"/>
</dbReference>
<dbReference type="PRINTS" id="PR01011">
    <property type="entry name" value="GLUTPROXDASE"/>
</dbReference>
<keyword evidence="3 4" id="KW-0560">Oxidoreductase</keyword>
<dbReference type="EnsemblMetazoa" id="XM_014394802.2">
    <property type="protein sequence ID" value="XP_014250288.1"/>
    <property type="gene ID" value="LOC106667102"/>
</dbReference>
<dbReference type="InterPro" id="IPR000889">
    <property type="entry name" value="Glutathione_peroxidase"/>
</dbReference>
<dbReference type="RefSeq" id="XP_014250288.1">
    <property type="nucleotide sequence ID" value="XM_014394802.2"/>
</dbReference>
<dbReference type="OMA" id="VMRWHPR"/>
<organism evidence="5 6">
    <name type="scientific">Cimex lectularius</name>
    <name type="common">Bed bug</name>
    <name type="synonym">Acanthia lectularia</name>
    <dbReference type="NCBI Taxonomy" id="79782"/>
    <lineage>
        <taxon>Eukaryota</taxon>
        <taxon>Metazoa</taxon>
        <taxon>Ecdysozoa</taxon>
        <taxon>Arthropoda</taxon>
        <taxon>Hexapoda</taxon>
        <taxon>Insecta</taxon>
        <taxon>Pterygota</taxon>
        <taxon>Neoptera</taxon>
        <taxon>Paraneoptera</taxon>
        <taxon>Hemiptera</taxon>
        <taxon>Heteroptera</taxon>
        <taxon>Panheteroptera</taxon>
        <taxon>Cimicomorpha</taxon>
        <taxon>Cimicidae</taxon>
        <taxon>Cimex</taxon>
    </lineage>
</organism>